<evidence type="ECO:0000313" key="1">
    <source>
        <dbReference type="EMBL" id="PNT02299.1"/>
    </source>
</evidence>
<dbReference type="STRING" id="3694.A0A2K1XNF5"/>
<gene>
    <name evidence="1" type="ORF">POPTR_014G004300</name>
</gene>
<sequence>MQRISSFRCQQFKSMIKESWKKIPFQTHTYSVLALVVNVVNGKSVTPDIKKAEIKATITARSRGKIVSNGCTSAFLEERLNVGLNFINLSAELDHKEKDYRFGFGSVI</sequence>
<name>A0A2K1XNF5_POPTR</name>
<dbReference type="Proteomes" id="UP000006729">
    <property type="component" value="Chromosome 14"/>
</dbReference>
<reference evidence="1 2" key="1">
    <citation type="journal article" date="2006" name="Science">
        <title>The genome of black cottonwood, Populus trichocarpa (Torr. &amp; Gray).</title>
        <authorList>
            <person name="Tuskan G.A."/>
            <person name="Difazio S."/>
            <person name="Jansson S."/>
            <person name="Bohlmann J."/>
            <person name="Grigoriev I."/>
            <person name="Hellsten U."/>
            <person name="Putnam N."/>
            <person name="Ralph S."/>
            <person name="Rombauts S."/>
            <person name="Salamov A."/>
            <person name="Schein J."/>
            <person name="Sterck L."/>
            <person name="Aerts A."/>
            <person name="Bhalerao R.R."/>
            <person name="Bhalerao R.P."/>
            <person name="Blaudez D."/>
            <person name="Boerjan W."/>
            <person name="Brun A."/>
            <person name="Brunner A."/>
            <person name="Busov V."/>
            <person name="Campbell M."/>
            <person name="Carlson J."/>
            <person name="Chalot M."/>
            <person name="Chapman J."/>
            <person name="Chen G.L."/>
            <person name="Cooper D."/>
            <person name="Coutinho P.M."/>
            <person name="Couturier J."/>
            <person name="Covert S."/>
            <person name="Cronk Q."/>
            <person name="Cunningham R."/>
            <person name="Davis J."/>
            <person name="Degroeve S."/>
            <person name="Dejardin A."/>
            <person name="Depamphilis C."/>
            <person name="Detter J."/>
            <person name="Dirks B."/>
            <person name="Dubchak I."/>
            <person name="Duplessis S."/>
            <person name="Ehlting J."/>
            <person name="Ellis B."/>
            <person name="Gendler K."/>
            <person name="Goodstein D."/>
            <person name="Gribskov M."/>
            <person name="Grimwood J."/>
            <person name="Groover A."/>
            <person name="Gunter L."/>
            <person name="Hamberger B."/>
            <person name="Heinze B."/>
            <person name="Helariutta Y."/>
            <person name="Henrissat B."/>
            <person name="Holligan D."/>
            <person name="Holt R."/>
            <person name="Huang W."/>
            <person name="Islam-Faridi N."/>
            <person name="Jones S."/>
            <person name="Jones-Rhoades M."/>
            <person name="Jorgensen R."/>
            <person name="Joshi C."/>
            <person name="Kangasjarvi J."/>
            <person name="Karlsson J."/>
            <person name="Kelleher C."/>
            <person name="Kirkpatrick R."/>
            <person name="Kirst M."/>
            <person name="Kohler A."/>
            <person name="Kalluri U."/>
            <person name="Larimer F."/>
            <person name="Leebens-Mack J."/>
            <person name="Leple J.C."/>
            <person name="Locascio P."/>
            <person name="Lou Y."/>
            <person name="Lucas S."/>
            <person name="Martin F."/>
            <person name="Montanini B."/>
            <person name="Napoli C."/>
            <person name="Nelson D.R."/>
            <person name="Nelson C."/>
            <person name="Nieminen K."/>
            <person name="Nilsson O."/>
            <person name="Pereda V."/>
            <person name="Peter G."/>
            <person name="Philippe R."/>
            <person name="Pilate G."/>
            <person name="Poliakov A."/>
            <person name="Razumovskaya J."/>
            <person name="Richardson P."/>
            <person name="Rinaldi C."/>
            <person name="Ritland K."/>
            <person name="Rouze P."/>
            <person name="Ryaboy D."/>
            <person name="Schmutz J."/>
            <person name="Schrader J."/>
            <person name="Segerman B."/>
            <person name="Shin H."/>
            <person name="Siddiqui A."/>
            <person name="Sterky F."/>
            <person name="Terry A."/>
            <person name="Tsai C.J."/>
            <person name="Uberbacher E."/>
            <person name="Unneberg P."/>
            <person name="Vahala J."/>
            <person name="Wall K."/>
            <person name="Wessler S."/>
            <person name="Yang G."/>
            <person name="Yin T."/>
            <person name="Douglas C."/>
            <person name="Marra M."/>
            <person name="Sandberg G."/>
            <person name="Van de Peer Y."/>
            <person name="Rokhsar D."/>
        </authorList>
    </citation>
    <scope>NUCLEOTIDE SEQUENCE [LARGE SCALE GENOMIC DNA]</scope>
    <source>
        <strain evidence="2">cv. Nisqually</strain>
    </source>
</reference>
<protein>
    <submittedName>
        <fullName evidence="1">Uncharacterized protein</fullName>
    </submittedName>
</protein>
<dbReference type="AlphaFoldDB" id="A0A2K1XNF5"/>
<proteinExistence type="predicted"/>
<accession>A0A2K1XNF5</accession>
<organism evidence="1 2">
    <name type="scientific">Populus trichocarpa</name>
    <name type="common">Western balsam poplar</name>
    <name type="synonym">Populus balsamifera subsp. trichocarpa</name>
    <dbReference type="NCBI Taxonomy" id="3694"/>
    <lineage>
        <taxon>Eukaryota</taxon>
        <taxon>Viridiplantae</taxon>
        <taxon>Streptophyta</taxon>
        <taxon>Embryophyta</taxon>
        <taxon>Tracheophyta</taxon>
        <taxon>Spermatophyta</taxon>
        <taxon>Magnoliopsida</taxon>
        <taxon>eudicotyledons</taxon>
        <taxon>Gunneridae</taxon>
        <taxon>Pentapetalae</taxon>
        <taxon>rosids</taxon>
        <taxon>fabids</taxon>
        <taxon>Malpighiales</taxon>
        <taxon>Salicaceae</taxon>
        <taxon>Saliceae</taxon>
        <taxon>Populus</taxon>
    </lineage>
</organism>
<dbReference type="EMBL" id="CM009303">
    <property type="protein sequence ID" value="PNT02299.1"/>
    <property type="molecule type" value="Genomic_DNA"/>
</dbReference>
<keyword evidence="2" id="KW-1185">Reference proteome</keyword>
<dbReference type="InParanoid" id="A0A2K1XNF5"/>
<evidence type="ECO:0000313" key="2">
    <source>
        <dbReference type="Proteomes" id="UP000006729"/>
    </source>
</evidence>